<sequence>MLIGIEEGNKNICLFEPKSKNIYITNDCIFLDSEGFWPKFVSNCSSSSNITKFLSDKPATEGSSKSPFSLVAPNKSGTKGTHYPPCPDDSPFLEVPQIIQLLEEEQSCPEDNNSLPPQHP</sequence>
<protein>
    <submittedName>
        <fullName evidence="2">Uncharacterized protein</fullName>
    </submittedName>
</protein>
<reference evidence="2" key="1">
    <citation type="submission" date="2021-03" db="EMBL/GenBank/DDBJ databases">
        <title>Draft genome sequence of rust myrtle Austropuccinia psidii MF-1, a brazilian biotype.</title>
        <authorList>
            <person name="Quecine M.C."/>
            <person name="Pachon D.M.R."/>
            <person name="Bonatelli M.L."/>
            <person name="Correr F.H."/>
            <person name="Franceschini L.M."/>
            <person name="Leite T.F."/>
            <person name="Margarido G.R.A."/>
            <person name="Almeida C.A."/>
            <person name="Ferrarezi J.A."/>
            <person name="Labate C.A."/>
        </authorList>
    </citation>
    <scope>NUCLEOTIDE SEQUENCE</scope>
    <source>
        <strain evidence="2">MF-1</strain>
    </source>
</reference>
<accession>A0A9Q3CW11</accession>
<dbReference type="AlphaFoldDB" id="A0A9Q3CW11"/>
<organism evidence="2 3">
    <name type="scientific">Austropuccinia psidii MF-1</name>
    <dbReference type="NCBI Taxonomy" id="1389203"/>
    <lineage>
        <taxon>Eukaryota</taxon>
        <taxon>Fungi</taxon>
        <taxon>Dikarya</taxon>
        <taxon>Basidiomycota</taxon>
        <taxon>Pucciniomycotina</taxon>
        <taxon>Pucciniomycetes</taxon>
        <taxon>Pucciniales</taxon>
        <taxon>Sphaerophragmiaceae</taxon>
        <taxon>Austropuccinia</taxon>
    </lineage>
</organism>
<dbReference type="OrthoDB" id="414104at2759"/>
<evidence type="ECO:0000313" key="3">
    <source>
        <dbReference type="Proteomes" id="UP000765509"/>
    </source>
</evidence>
<name>A0A9Q3CW11_9BASI</name>
<dbReference type="Proteomes" id="UP000765509">
    <property type="component" value="Unassembled WGS sequence"/>
</dbReference>
<proteinExistence type="predicted"/>
<evidence type="ECO:0000256" key="1">
    <source>
        <dbReference type="SAM" id="MobiDB-lite"/>
    </source>
</evidence>
<gene>
    <name evidence="2" type="ORF">O181_031599</name>
</gene>
<feature type="region of interest" description="Disordered" evidence="1">
    <location>
        <begin position="55"/>
        <end position="87"/>
    </location>
</feature>
<keyword evidence="3" id="KW-1185">Reference proteome</keyword>
<dbReference type="EMBL" id="AVOT02011307">
    <property type="protein sequence ID" value="MBW0491884.1"/>
    <property type="molecule type" value="Genomic_DNA"/>
</dbReference>
<evidence type="ECO:0000313" key="2">
    <source>
        <dbReference type="EMBL" id="MBW0491884.1"/>
    </source>
</evidence>
<comment type="caution">
    <text evidence="2">The sequence shown here is derived from an EMBL/GenBank/DDBJ whole genome shotgun (WGS) entry which is preliminary data.</text>
</comment>